<evidence type="ECO:0000313" key="1">
    <source>
        <dbReference type="EMBL" id="JAD67841.1"/>
    </source>
</evidence>
<reference evidence="1" key="1">
    <citation type="submission" date="2014-09" db="EMBL/GenBank/DDBJ databases">
        <authorList>
            <person name="Magalhaes I.L.F."/>
            <person name="Oliveira U."/>
            <person name="Santos F.R."/>
            <person name="Vidigal T.H.D.A."/>
            <person name="Brescovit A.D."/>
            <person name="Santos A.J."/>
        </authorList>
    </citation>
    <scope>NUCLEOTIDE SEQUENCE</scope>
    <source>
        <tissue evidence="1">Shoot tissue taken approximately 20 cm above the soil surface</tissue>
    </source>
</reference>
<proteinExistence type="predicted"/>
<accession>A0A0A9BX02</accession>
<dbReference type="AlphaFoldDB" id="A0A0A9BX02"/>
<reference evidence="1" key="2">
    <citation type="journal article" date="2015" name="Data Brief">
        <title>Shoot transcriptome of the giant reed, Arundo donax.</title>
        <authorList>
            <person name="Barrero R.A."/>
            <person name="Guerrero F.D."/>
            <person name="Moolhuijzen P."/>
            <person name="Goolsby J.A."/>
            <person name="Tidwell J."/>
            <person name="Bellgard S.E."/>
            <person name="Bellgard M.I."/>
        </authorList>
    </citation>
    <scope>NUCLEOTIDE SEQUENCE</scope>
    <source>
        <tissue evidence="1">Shoot tissue taken approximately 20 cm above the soil surface</tissue>
    </source>
</reference>
<name>A0A0A9BX02_ARUDO</name>
<organism evidence="1">
    <name type="scientific">Arundo donax</name>
    <name type="common">Giant reed</name>
    <name type="synonym">Donax arundinaceus</name>
    <dbReference type="NCBI Taxonomy" id="35708"/>
    <lineage>
        <taxon>Eukaryota</taxon>
        <taxon>Viridiplantae</taxon>
        <taxon>Streptophyta</taxon>
        <taxon>Embryophyta</taxon>
        <taxon>Tracheophyta</taxon>
        <taxon>Spermatophyta</taxon>
        <taxon>Magnoliopsida</taxon>
        <taxon>Liliopsida</taxon>
        <taxon>Poales</taxon>
        <taxon>Poaceae</taxon>
        <taxon>PACMAD clade</taxon>
        <taxon>Arundinoideae</taxon>
        <taxon>Arundineae</taxon>
        <taxon>Arundo</taxon>
    </lineage>
</organism>
<protein>
    <submittedName>
        <fullName evidence="1">Uncharacterized protein</fullName>
    </submittedName>
</protein>
<dbReference type="EMBL" id="GBRH01230054">
    <property type="protein sequence ID" value="JAD67841.1"/>
    <property type="molecule type" value="Transcribed_RNA"/>
</dbReference>
<sequence>MMWPCSGYATTTACGLPTRPVGATPPASCTMA</sequence>